<proteinExistence type="inferred from homology"/>
<organism evidence="7 8">
    <name type="scientific">Phocicoccus schoeneichii</name>
    <dbReference type="NCBI Taxonomy" id="1812261"/>
    <lineage>
        <taxon>Bacteria</taxon>
        <taxon>Bacillati</taxon>
        <taxon>Bacillota</taxon>
        <taxon>Bacilli</taxon>
        <taxon>Bacillales</taxon>
        <taxon>Salinicoccaceae</taxon>
        <taxon>Phocicoccus</taxon>
    </lineage>
</organism>
<protein>
    <submittedName>
        <fullName evidence="7">Putative iron export permease protein FetB</fullName>
    </submittedName>
</protein>
<dbReference type="PANTHER" id="PTHR30028:SF0">
    <property type="entry name" value="PROTEIN ALUMINUM SENSITIVE 3"/>
    <property type="match status" value="1"/>
</dbReference>
<dbReference type="AlphaFoldDB" id="A0A6V7R6X7"/>
<evidence type="ECO:0000256" key="3">
    <source>
        <dbReference type="ARBA" id="ARBA00022692"/>
    </source>
</evidence>
<keyword evidence="8" id="KW-1185">Reference proteome</keyword>
<evidence type="ECO:0000313" key="8">
    <source>
        <dbReference type="Proteomes" id="UP000521032"/>
    </source>
</evidence>
<comment type="caution">
    <text evidence="7">The sequence shown here is derived from an EMBL/GenBank/DDBJ whole genome shotgun (WGS) entry which is preliminary data.</text>
</comment>
<comment type="similarity">
    <text evidence="2">Belongs to the UPF0014 family.</text>
</comment>
<sequence length="254" mass="27844">MSITSLLLSLVFVIIPLILTAYLKLGLTKDILIATIRSIIQLIAVGYILTFVFEGDNAIYIVLMILLMIGAASQNIVKKGKGIPHITWIIILALVVVEAFSMTMLIVFNIIPFTPQYVIPISGMIIGNTMVLSLLFLNKFKSEISQNDEVIELILSFGGTPEDAIKTSLKSAIKTSMIPTIEAQKTMGLVQLPGMMSGLIIGGGDPLEAVMYQLLILFLILNTAAVASVLVGYLSYRNLFNERMQFMGIREDVK</sequence>
<evidence type="ECO:0000256" key="1">
    <source>
        <dbReference type="ARBA" id="ARBA00004141"/>
    </source>
</evidence>
<dbReference type="GO" id="GO:0005886">
    <property type="term" value="C:plasma membrane"/>
    <property type="evidence" value="ECO:0007669"/>
    <property type="project" value="TreeGrafter"/>
</dbReference>
<feature type="transmembrane region" description="Helical" evidence="6">
    <location>
        <begin position="58"/>
        <end position="77"/>
    </location>
</feature>
<name>A0A6V7R6X7_9BACL</name>
<dbReference type="Pfam" id="PF03649">
    <property type="entry name" value="UPF0014"/>
    <property type="match status" value="1"/>
</dbReference>
<evidence type="ECO:0000256" key="4">
    <source>
        <dbReference type="ARBA" id="ARBA00022989"/>
    </source>
</evidence>
<feature type="transmembrane region" description="Helical" evidence="6">
    <location>
        <begin position="89"/>
        <end position="111"/>
    </location>
</feature>
<keyword evidence="5 6" id="KW-0472">Membrane</keyword>
<evidence type="ECO:0000256" key="2">
    <source>
        <dbReference type="ARBA" id="ARBA00005268"/>
    </source>
</evidence>
<dbReference type="EMBL" id="CAJEWE010000006">
    <property type="protein sequence ID" value="CAD2072804.1"/>
    <property type="molecule type" value="Genomic_DNA"/>
</dbReference>
<feature type="transmembrane region" description="Helical" evidence="6">
    <location>
        <begin position="186"/>
        <end position="204"/>
    </location>
</feature>
<comment type="subcellular location">
    <subcellularLocation>
        <location evidence="1">Membrane</location>
        <topology evidence="1">Multi-pass membrane protein</topology>
    </subcellularLocation>
</comment>
<evidence type="ECO:0000256" key="5">
    <source>
        <dbReference type="ARBA" id="ARBA00023136"/>
    </source>
</evidence>
<feature type="transmembrane region" description="Helical" evidence="6">
    <location>
        <begin position="32"/>
        <end position="52"/>
    </location>
</feature>
<dbReference type="Proteomes" id="UP000521032">
    <property type="component" value="Unassembled WGS sequence"/>
</dbReference>
<dbReference type="PANTHER" id="PTHR30028">
    <property type="entry name" value="UPF0014 INNER MEMBRANE PROTEIN YBBM-RELATED"/>
    <property type="match status" value="1"/>
</dbReference>
<evidence type="ECO:0000256" key="6">
    <source>
        <dbReference type="SAM" id="Phobius"/>
    </source>
</evidence>
<evidence type="ECO:0000313" key="7">
    <source>
        <dbReference type="EMBL" id="CAD2072804.1"/>
    </source>
</evidence>
<gene>
    <name evidence="7" type="primary">fetB</name>
    <name evidence="7" type="ORF">JEOSCH030_00432</name>
</gene>
<keyword evidence="3 6" id="KW-0812">Transmembrane</keyword>
<reference evidence="7 8" key="1">
    <citation type="submission" date="2020-07" db="EMBL/GenBank/DDBJ databases">
        <authorList>
            <person name="Criscuolo A."/>
        </authorList>
    </citation>
    <scope>NUCLEOTIDE SEQUENCE [LARGE SCALE GENOMIC DNA]</scope>
    <source>
        <strain evidence="8">CIP 111030</strain>
    </source>
</reference>
<dbReference type="RefSeq" id="WP_186085370.1">
    <property type="nucleotide sequence ID" value="NZ_BMDB01000001.1"/>
</dbReference>
<accession>A0A6V7R6X7</accession>
<feature type="transmembrane region" description="Helical" evidence="6">
    <location>
        <begin position="210"/>
        <end position="236"/>
    </location>
</feature>
<keyword evidence="4 6" id="KW-1133">Transmembrane helix</keyword>
<dbReference type="InterPro" id="IPR005226">
    <property type="entry name" value="UPF0014_fam"/>
</dbReference>
<feature type="transmembrane region" description="Helical" evidence="6">
    <location>
        <begin position="6"/>
        <end position="25"/>
    </location>
</feature>
<feature type="transmembrane region" description="Helical" evidence="6">
    <location>
        <begin position="117"/>
        <end position="137"/>
    </location>
</feature>